<feature type="region of interest" description="Disordered" evidence="1">
    <location>
        <begin position="253"/>
        <end position="324"/>
    </location>
</feature>
<reference evidence="2 3" key="1">
    <citation type="journal article" date="2019" name="Fungal Biol. Biotechnol.">
        <title>Draft genome sequence of fastidious pathogen Ceratobasidium theobromae, which causes vascular-streak dieback in Theobroma cacao.</title>
        <authorList>
            <person name="Ali S.S."/>
            <person name="Asman A."/>
            <person name="Shao J."/>
            <person name="Firmansyah A.P."/>
            <person name="Susilo A.W."/>
            <person name="Rosmana A."/>
            <person name="McMahon P."/>
            <person name="Junaid M."/>
            <person name="Guest D."/>
            <person name="Kheng T.Y."/>
            <person name="Meinhardt L.W."/>
            <person name="Bailey B.A."/>
        </authorList>
    </citation>
    <scope>NUCLEOTIDE SEQUENCE [LARGE SCALE GENOMIC DNA]</scope>
    <source>
        <strain evidence="2 3">CT2</strain>
    </source>
</reference>
<protein>
    <submittedName>
        <fullName evidence="2">Uncharacterized protein</fullName>
    </submittedName>
</protein>
<gene>
    <name evidence="2" type="ORF">CTheo_9041</name>
</gene>
<feature type="compositionally biased region" description="Basic residues" evidence="1">
    <location>
        <begin position="260"/>
        <end position="278"/>
    </location>
</feature>
<name>A0A5N5Q6N1_9AGAM</name>
<evidence type="ECO:0000256" key="1">
    <source>
        <dbReference type="SAM" id="MobiDB-lite"/>
    </source>
</evidence>
<keyword evidence="3" id="KW-1185">Reference proteome</keyword>
<dbReference type="AlphaFoldDB" id="A0A5N5Q6N1"/>
<proteinExistence type="predicted"/>
<accession>A0A5N5Q6N1</accession>
<dbReference type="Proteomes" id="UP000383932">
    <property type="component" value="Unassembled WGS sequence"/>
</dbReference>
<organism evidence="2 3">
    <name type="scientific">Ceratobasidium theobromae</name>
    <dbReference type="NCBI Taxonomy" id="1582974"/>
    <lineage>
        <taxon>Eukaryota</taxon>
        <taxon>Fungi</taxon>
        <taxon>Dikarya</taxon>
        <taxon>Basidiomycota</taxon>
        <taxon>Agaricomycotina</taxon>
        <taxon>Agaricomycetes</taxon>
        <taxon>Cantharellales</taxon>
        <taxon>Ceratobasidiaceae</taxon>
        <taxon>Ceratobasidium</taxon>
    </lineage>
</organism>
<feature type="compositionally biased region" description="Basic and acidic residues" evidence="1">
    <location>
        <begin position="279"/>
        <end position="288"/>
    </location>
</feature>
<comment type="caution">
    <text evidence="2">The sequence shown here is derived from an EMBL/GenBank/DDBJ whole genome shotgun (WGS) entry which is preliminary data.</text>
</comment>
<dbReference type="EMBL" id="SSOP01001019">
    <property type="protein sequence ID" value="KAB5587520.1"/>
    <property type="molecule type" value="Genomic_DNA"/>
</dbReference>
<dbReference type="OrthoDB" id="3264327at2759"/>
<sequence length="374" mass="42280">MKFAEFDRTRHIAMGGRWLDSETGTWCMAGPGVLSLVRASPFLMKIFGCKEETVHIPGSTIVRSKALQSKWSETCMVAFECPPYVCQDVLMHAADRLYARSGDMVSSGSNVAFRPINSEPDAPVVLGHVHEIWVPDNNQRNNQPAFVAIHLYEWLPDDTKYKMPAVRKTLNLTLALSNDVLGVVNLQHRCAFSSCPETGQEIVRQERQDSSIMRQVIAHSDTINFVVNIYSIHNYDLIQMLLKHRFNMRARIEDPETNRRTRNHAAAHMRMARQKKKRSVLELDKHIETAVQDSNEPTKPHRKRQRKERQTDTAPVLAEDPAVAGPSNQPLVVAPLPAGQPVLYPPPAIYAVPPIYAAPPYPHCEFTQIEVAFY</sequence>
<evidence type="ECO:0000313" key="3">
    <source>
        <dbReference type="Proteomes" id="UP000383932"/>
    </source>
</evidence>
<evidence type="ECO:0000313" key="2">
    <source>
        <dbReference type="EMBL" id="KAB5587520.1"/>
    </source>
</evidence>